<feature type="transmembrane region" description="Helical" evidence="6">
    <location>
        <begin position="40"/>
        <end position="63"/>
    </location>
</feature>
<keyword evidence="3 6" id="KW-1133">Transmembrane helix</keyword>
<dbReference type="InterPro" id="IPR010817">
    <property type="entry name" value="HemY_N"/>
</dbReference>
<dbReference type="Proteomes" id="UP001596024">
    <property type="component" value="Unassembled WGS sequence"/>
</dbReference>
<evidence type="ECO:0000256" key="2">
    <source>
        <dbReference type="ARBA" id="ARBA00022692"/>
    </source>
</evidence>
<evidence type="ECO:0000256" key="3">
    <source>
        <dbReference type="ARBA" id="ARBA00022989"/>
    </source>
</evidence>
<feature type="compositionally biased region" description="Acidic residues" evidence="5">
    <location>
        <begin position="499"/>
        <end position="508"/>
    </location>
</feature>
<keyword evidence="2 6" id="KW-0812">Transmembrane</keyword>
<comment type="subcellular location">
    <subcellularLocation>
        <location evidence="1">Membrane</location>
    </subcellularLocation>
</comment>
<dbReference type="RefSeq" id="WP_371392861.1">
    <property type="nucleotide sequence ID" value="NZ_CP163421.1"/>
</dbReference>
<feature type="compositionally biased region" description="Basic and acidic residues" evidence="5">
    <location>
        <begin position="477"/>
        <end position="487"/>
    </location>
</feature>
<evidence type="ECO:0000313" key="8">
    <source>
        <dbReference type="EMBL" id="MFC4725894.1"/>
    </source>
</evidence>
<proteinExistence type="predicted"/>
<feature type="domain" description="HemY N-terminal" evidence="7">
    <location>
        <begin position="26"/>
        <end position="132"/>
    </location>
</feature>
<dbReference type="InterPro" id="IPR011990">
    <property type="entry name" value="TPR-like_helical_dom_sf"/>
</dbReference>
<evidence type="ECO:0000313" key="9">
    <source>
        <dbReference type="Proteomes" id="UP001596024"/>
    </source>
</evidence>
<dbReference type="Gene3D" id="1.25.40.10">
    <property type="entry name" value="Tetratricopeptide repeat domain"/>
    <property type="match status" value="1"/>
</dbReference>
<dbReference type="Pfam" id="PF07219">
    <property type="entry name" value="HemY_N"/>
    <property type="match status" value="1"/>
</dbReference>
<keyword evidence="9" id="KW-1185">Reference proteome</keyword>
<evidence type="ECO:0000256" key="5">
    <source>
        <dbReference type="SAM" id="MobiDB-lite"/>
    </source>
</evidence>
<gene>
    <name evidence="8" type="ORF">ACFPB0_11385</name>
</gene>
<comment type="caution">
    <text evidence="8">The sequence shown here is derived from an EMBL/GenBank/DDBJ whole genome shotgun (WGS) entry which is preliminary data.</text>
</comment>
<protein>
    <submittedName>
        <fullName evidence="8">Heme biosynthesis protein HemY</fullName>
    </submittedName>
</protein>
<organism evidence="8 9">
    <name type="scientific">Glycocaulis abyssi</name>
    <dbReference type="NCBI Taxonomy" id="1433403"/>
    <lineage>
        <taxon>Bacteria</taxon>
        <taxon>Pseudomonadati</taxon>
        <taxon>Pseudomonadota</taxon>
        <taxon>Alphaproteobacteria</taxon>
        <taxon>Maricaulales</taxon>
        <taxon>Maricaulaceae</taxon>
        <taxon>Glycocaulis</taxon>
    </lineage>
</organism>
<name>A0ABV9NED1_9PROT</name>
<feature type="region of interest" description="Disordered" evidence="5">
    <location>
        <begin position="452"/>
        <end position="508"/>
    </location>
</feature>
<dbReference type="EMBL" id="JBHSGQ010000005">
    <property type="protein sequence ID" value="MFC4725894.1"/>
    <property type="molecule type" value="Genomic_DNA"/>
</dbReference>
<evidence type="ECO:0000256" key="1">
    <source>
        <dbReference type="ARBA" id="ARBA00004370"/>
    </source>
</evidence>
<sequence>MIRLILTVALCVVTAILAVWLTLNPGTASFEFLGWQAETSFALFMGVLIVAAFLLTVLWWLIAKMWGAPDAWRKLRQRRRREQGVDALERALIAAAAGEGELAVRQAARADALLERPALSRLLAARAAEAAGNLLAARGHYEALLEDPKTRLVAHRGLSVLAETQGETGNVINHAGKAFAEARTARWAFDSLFNAQVAAARWDEALETLSEGEKRRHIAPDSAARRRAVILTVKARQTRQSDAEKAAELAEKAALASPGFAPAAVLAGDLLPSRRRHRKAADILETAWRLRPHPAIARVYGELRKSDTATKKAARLRALAEFNPDNRESRLLLTGIALQQRNIEAARSAITPLLAETPLSARVCTLAARLTRLEGDEDAAQRYLARAAHAPGEPDWSDIDGDGEAFNFAESDWQRLVYAWGDEERLIHPRHERFEMIAEAIPDRVLLEAPKPAAKEPPATDPSTESGPVIIAPAPLPDRETRQREETPAAGPRFAPDDPGVDDEDGKG</sequence>
<evidence type="ECO:0000256" key="4">
    <source>
        <dbReference type="ARBA" id="ARBA00023136"/>
    </source>
</evidence>
<evidence type="ECO:0000259" key="7">
    <source>
        <dbReference type="Pfam" id="PF07219"/>
    </source>
</evidence>
<keyword evidence="4 6" id="KW-0472">Membrane</keyword>
<dbReference type="SUPFAM" id="SSF48452">
    <property type="entry name" value="TPR-like"/>
    <property type="match status" value="2"/>
</dbReference>
<evidence type="ECO:0000256" key="6">
    <source>
        <dbReference type="SAM" id="Phobius"/>
    </source>
</evidence>
<accession>A0ABV9NED1</accession>
<reference evidence="9" key="1">
    <citation type="journal article" date="2019" name="Int. J. Syst. Evol. Microbiol.">
        <title>The Global Catalogue of Microorganisms (GCM) 10K type strain sequencing project: providing services to taxonomists for standard genome sequencing and annotation.</title>
        <authorList>
            <consortium name="The Broad Institute Genomics Platform"/>
            <consortium name="The Broad Institute Genome Sequencing Center for Infectious Disease"/>
            <person name="Wu L."/>
            <person name="Ma J."/>
        </authorList>
    </citation>
    <scope>NUCLEOTIDE SEQUENCE [LARGE SCALE GENOMIC DNA]</scope>
    <source>
        <strain evidence="9">CCUG 62981</strain>
    </source>
</reference>